<reference evidence="3" key="1">
    <citation type="submission" date="2016-10" db="EMBL/GenBank/DDBJ databases">
        <authorList>
            <person name="Varghese N."/>
            <person name="Submissions S."/>
        </authorList>
    </citation>
    <scope>NUCLEOTIDE SEQUENCE [LARGE SCALE GENOMIC DNA]</scope>
    <source>
        <strain evidence="3">DSM 17875</strain>
    </source>
</reference>
<dbReference type="GO" id="GO:0016853">
    <property type="term" value="F:isomerase activity"/>
    <property type="evidence" value="ECO:0007669"/>
    <property type="project" value="UniProtKB-KW"/>
</dbReference>
<keyword evidence="1" id="KW-1133">Transmembrane helix</keyword>
<dbReference type="Proteomes" id="UP000243232">
    <property type="component" value="Chromosome I"/>
</dbReference>
<keyword evidence="1" id="KW-0812">Transmembrane</keyword>
<organism evidence="2 3">
    <name type="scientific">Pseudomonas pohangensis</name>
    <dbReference type="NCBI Taxonomy" id="364197"/>
    <lineage>
        <taxon>Bacteria</taxon>
        <taxon>Pseudomonadati</taxon>
        <taxon>Pseudomonadota</taxon>
        <taxon>Gammaproteobacteria</taxon>
        <taxon>Pseudomonadales</taxon>
        <taxon>Pseudomonadaceae</taxon>
        <taxon>Pseudomonas</taxon>
    </lineage>
</organism>
<dbReference type="GO" id="GO:0006635">
    <property type="term" value="P:fatty acid beta-oxidation"/>
    <property type="evidence" value="ECO:0007669"/>
    <property type="project" value="TreeGrafter"/>
</dbReference>
<dbReference type="PANTHER" id="PTHR11941">
    <property type="entry name" value="ENOYL-COA HYDRATASE-RELATED"/>
    <property type="match status" value="1"/>
</dbReference>
<feature type="transmembrane region" description="Helical" evidence="1">
    <location>
        <begin position="129"/>
        <end position="150"/>
    </location>
</feature>
<protein>
    <submittedName>
        <fullName evidence="2">2-(1,2-epoxy-1,2-dihydrophenyl)acetyl-CoA isomerase</fullName>
    </submittedName>
</protein>
<dbReference type="InterPro" id="IPR001753">
    <property type="entry name" value="Enoyl-CoA_hydra/iso"/>
</dbReference>
<dbReference type="SUPFAM" id="SSF52096">
    <property type="entry name" value="ClpP/crotonase"/>
    <property type="match status" value="1"/>
</dbReference>
<name>A0A1H2FAF5_9PSED</name>
<accession>A0A1H2FAF5</accession>
<dbReference type="AlphaFoldDB" id="A0A1H2FAF5"/>
<gene>
    <name evidence="2" type="ORF">SAMN05216296_1447</name>
</gene>
<evidence type="ECO:0000256" key="1">
    <source>
        <dbReference type="SAM" id="Phobius"/>
    </source>
</evidence>
<dbReference type="OrthoDB" id="9777711at2"/>
<dbReference type="EMBL" id="LT629785">
    <property type="protein sequence ID" value="SDU04386.1"/>
    <property type="molecule type" value="Genomic_DNA"/>
</dbReference>
<keyword evidence="3" id="KW-1185">Reference proteome</keyword>
<dbReference type="CDD" id="cd06558">
    <property type="entry name" value="crotonase-like"/>
    <property type="match status" value="1"/>
</dbReference>
<evidence type="ECO:0000313" key="2">
    <source>
        <dbReference type="EMBL" id="SDU04386.1"/>
    </source>
</evidence>
<dbReference type="InterPro" id="IPR029045">
    <property type="entry name" value="ClpP/crotonase-like_dom_sf"/>
</dbReference>
<dbReference type="RefSeq" id="WP_090193771.1">
    <property type="nucleotide sequence ID" value="NZ_LT629785.1"/>
</dbReference>
<dbReference type="Pfam" id="PF00378">
    <property type="entry name" value="ECH_1"/>
    <property type="match status" value="1"/>
</dbReference>
<feature type="transmembrane region" description="Helical" evidence="1">
    <location>
        <begin position="99"/>
        <end position="123"/>
    </location>
</feature>
<keyword evidence="2" id="KW-0413">Isomerase</keyword>
<dbReference type="PANTHER" id="PTHR11941:SF133">
    <property type="entry name" value="1,2-EPOXYPHENYLACETYL-COA ISOMERASE"/>
    <property type="match status" value="1"/>
</dbReference>
<proteinExistence type="predicted"/>
<sequence>MSEFQTIKYSVANRVATIRLNRPEAMNAISQKMRLELKQAIDTAEASDDVRVVIISAEGRGFCSGTDLSEGLAGFKTIDAQIQQEYMPVLMGIHDASKLYIASVHGACAGIGAALAMTCDLAVMADDAFLYLAFAGLSLVPDGGMSYHLVNALGYKKAMQLFAEAGRLPALECEKYGLVNKVVAPADLASETRAWAQTLAEGAPIAQRFGKQIMRAVHDSSYREIAAKESGLQNSCMISEDCQSAIKAFFQKQKPVFRGV</sequence>
<dbReference type="STRING" id="364197.SAMN05216296_1447"/>
<keyword evidence="1" id="KW-0472">Membrane</keyword>
<evidence type="ECO:0000313" key="3">
    <source>
        <dbReference type="Proteomes" id="UP000243232"/>
    </source>
</evidence>
<dbReference type="Gene3D" id="3.90.226.10">
    <property type="entry name" value="2-enoyl-CoA Hydratase, Chain A, domain 1"/>
    <property type="match status" value="1"/>
</dbReference>